<keyword evidence="2" id="KW-1185">Reference proteome</keyword>
<evidence type="ECO:0000313" key="1">
    <source>
        <dbReference type="EMBL" id="MFA9462357.1"/>
    </source>
</evidence>
<reference evidence="1 2" key="1">
    <citation type="submission" date="2024-08" db="EMBL/GenBank/DDBJ databases">
        <title>Whole-genome sequencing of halo(alkali)philic microorganisms from hypersaline lakes.</title>
        <authorList>
            <person name="Sorokin D.Y."/>
            <person name="Merkel A.Y."/>
            <person name="Messina E."/>
            <person name="Yakimov M."/>
        </authorList>
    </citation>
    <scope>NUCLEOTIDE SEQUENCE [LARGE SCALE GENOMIC DNA]</scope>
    <source>
        <strain evidence="1 2">Cl-TMA</strain>
    </source>
</reference>
<proteinExistence type="predicted"/>
<dbReference type="Pfam" id="PF09954">
    <property type="entry name" value="DUF2188"/>
    <property type="match status" value="1"/>
</dbReference>
<sequence>MGDRTPYWVISHGNEWAVKLEGENEVMQTFSSHEDAREEAIRLAKEHTPSEIKVQGEDGNIVERQSYD</sequence>
<name>A0ABV4TYG1_9GAMM</name>
<dbReference type="RefSeq" id="WP_373657147.1">
    <property type="nucleotide sequence ID" value="NZ_JBGUAW010000013.1"/>
</dbReference>
<evidence type="ECO:0000313" key="2">
    <source>
        <dbReference type="Proteomes" id="UP001575181"/>
    </source>
</evidence>
<dbReference type="EMBL" id="JBGUAW010000013">
    <property type="protein sequence ID" value="MFA9462357.1"/>
    <property type="molecule type" value="Genomic_DNA"/>
</dbReference>
<accession>A0ABV4TYG1</accession>
<dbReference type="InterPro" id="IPR018691">
    <property type="entry name" value="DUF2188"/>
</dbReference>
<protein>
    <submittedName>
        <fullName evidence="1">DUF2188 domain-containing protein</fullName>
    </submittedName>
</protein>
<organism evidence="1 2">
    <name type="scientific">Thiohalorhabdus methylotrophus</name>
    <dbReference type="NCBI Taxonomy" id="3242694"/>
    <lineage>
        <taxon>Bacteria</taxon>
        <taxon>Pseudomonadati</taxon>
        <taxon>Pseudomonadota</taxon>
        <taxon>Gammaproteobacteria</taxon>
        <taxon>Thiohalorhabdales</taxon>
        <taxon>Thiohalorhabdaceae</taxon>
        <taxon>Thiohalorhabdus</taxon>
    </lineage>
</organism>
<comment type="caution">
    <text evidence="1">The sequence shown here is derived from an EMBL/GenBank/DDBJ whole genome shotgun (WGS) entry which is preliminary data.</text>
</comment>
<gene>
    <name evidence="1" type="ORF">ACERLL_16205</name>
</gene>
<dbReference type="Proteomes" id="UP001575181">
    <property type="component" value="Unassembled WGS sequence"/>
</dbReference>